<keyword evidence="2 4" id="KW-0863">Zinc-finger</keyword>
<dbReference type="InterPro" id="IPR013087">
    <property type="entry name" value="Znf_C2H2_type"/>
</dbReference>
<keyword evidence="7" id="KW-1185">Reference proteome</keyword>
<dbReference type="PANTHER" id="PTHR38846">
    <property type="entry name" value="C3H1-TYPE DOMAIN-CONTAINING PROTEIN"/>
    <property type="match status" value="1"/>
</dbReference>
<keyword evidence="3" id="KW-0862">Zinc</keyword>
<feature type="domain" description="C2H2-type" evidence="5">
    <location>
        <begin position="120"/>
        <end position="150"/>
    </location>
</feature>
<reference evidence="6" key="1">
    <citation type="journal article" date="2023" name="Mol. Phylogenet. Evol.">
        <title>Genome-scale phylogeny and comparative genomics of the fungal order Sordariales.</title>
        <authorList>
            <person name="Hensen N."/>
            <person name="Bonometti L."/>
            <person name="Westerberg I."/>
            <person name="Brannstrom I.O."/>
            <person name="Guillou S."/>
            <person name="Cros-Aarteil S."/>
            <person name="Calhoun S."/>
            <person name="Haridas S."/>
            <person name="Kuo A."/>
            <person name="Mondo S."/>
            <person name="Pangilinan J."/>
            <person name="Riley R."/>
            <person name="LaButti K."/>
            <person name="Andreopoulos B."/>
            <person name="Lipzen A."/>
            <person name="Chen C."/>
            <person name="Yan M."/>
            <person name="Daum C."/>
            <person name="Ng V."/>
            <person name="Clum A."/>
            <person name="Steindorff A."/>
            <person name="Ohm R.A."/>
            <person name="Martin F."/>
            <person name="Silar P."/>
            <person name="Natvig D.O."/>
            <person name="Lalanne C."/>
            <person name="Gautier V."/>
            <person name="Ament-Velasquez S.L."/>
            <person name="Kruys A."/>
            <person name="Hutchinson M.I."/>
            <person name="Powell A.J."/>
            <person name="Barry K."/>
            <person name="Miller A.N."/>
            <person name="Grigoriev I.V."/>
            <person name="Debuchy R."/>
            <person name="Gladieux P."/>
            <person name="Hiltunen Thoren M."/>
            <person name="Johannesson H."/>
        </authorList>
    </citation>
    <scope>NUCLEOTIDE SEQUENCE</scope>
    <source>
        <strain evidence="6">PSN243</strain>
    </source>
</reference>
<evidence type="ECO:0000256" key="2">
    <source>
        <dbReference type="ARBA" id="ARBA00022771"/>
    </source>
</evidence>
<dbReference type="PROSITE" id="PS50157">
    <property type="entry name" value="ZINC_FINGER_C2H2_2"/>
    <property type="match status" value="2"/>
</dbReference>
<evidence type="ECO:0000313" key="6">
    <source>
        <dbReference type="EMBL" id="KAK4442032.1"/>
    </source>
</evidence>
<proteinExistence type="predicted"/>
<dbReference type="Gene3D" id="3.30.160.60">
    <property type="entry name" value="Classic Zinc Finger"/>
    <property type="match status" value="2"/>
</dbReference>
<evidence type="ECO:0000259" key="5">
    <source>
        <dbReference type="PROSITE" id="PS50157"/>
    </source>
</evidence>
<dbReference type="InterPro" id="IPR022755">
    <property type="entry name" value="Znf_C2H2_jaz"/>
</dbReference>
<evidence type="ECO:0000256" key="1">
    <source>
        <dbReference type="ARBA" id="ARBA00022723"/>
    </source>
</evidence>
<gene>
    <name evidence="6" type="ORF">QBC34DRAFT_364449</name>
</gene>
<dbReference type="InterPro" id="IPR036236">
    <property type="entry name" value="Znf_C2H2_sf"/>
</dbReference>
<evidence type="ECO:0000256" key="4">
    <source>
        <dbReference type="PROSITE-ProRule" id="PRU00042"/>
    </source>
</evidence>
<name>A0AAV9G256_9PEZI</name>
<dbReference type="Proteomes" id="UP001321760">
    <property type="component" value="Unassembled WGS sequence"/>
</dbReference>
<dbReference type="SUPFAM" id="SSF57667">
    <property type="entry name" value="beta-beta-alpha zinc fingers"/>
    <property type="match status" value="2"/>
</dbReference>
<accession>A0AAV9G256</accession>
<dbReference type="EMBL" id="MU866038">
    <property type="protein sequence ID" value="KAK4442032.1"/>
    <property type="molecule type" value="Genomic_DNA"/>
</dbReference>
<comment type="caution">
    <text evidence="6">The sequence shown here is derived from an EMBL/GenBank/DDBJ whole genome shotgun (WGS) entry which is preliminary data.</text>
</comment>
<protein>
    <submittedName>
        <fullName evidence="6">Zinc-finger double-stranded RNA-binding domain-protein</fullName>
    </submittedName>
</protein>
<dbReference type="PANTHER" id="PTHR38846:SF1">
    <property type="entry name" value="C3H1-TYPE DOMAIN-CONTAINING PROTEIN"/>
    <property type="match status" value="1"/>
</dbReference>
<sequence>MPAICTSCNKRFNSLEAMLQHRRDSSCQIGSPNCESCNRDFDSLESLKQHLRNSHHHNKKPYCKDCSRYFGSSKSLQQHRESNNREASSMAFVCEPSKANFKTQDALEQHKKDSPRHKDHYCDVCKRSFSRADSLEAHLRDSSAHNLKTPATKTNQVQKTVDKTPLDRFFLSFPSFDHVPSLSPATSYKLLRKHMAWSKDSADEERASRKYKEALVDEVKVWFGNQNDLTAWHTLFRAIGIEQPPDSIAACKAVARTTHVNIVDLIEWGRGDRSDDGGVKLFPNVQALRRYTIKTKKFFPRSAVKNEKGEKNIVLRHLLRKFFMGNTGRDKASAVMIAASV</sequence>
<dbReference type="AlphaFoldDB" id="A0AAV9G256"/>
<organism evidence="6 7">
    <name type="scientific">Podospora aff. communis PSN243</name>
    <dbReference type="NCBI Taxonomy" id="3040156"/>
    <lineage>
        <taxon>Eukaryota</taxon>
        <taxon>Fungi</taxon>
        <taxon>Dikarya</taxon>
        <taxon>Ascomycota</taxon>
        <taxon>Pezizomycotina</taxon>
        <taxon>Sordariomycetes</taxon>
        <taxon>Sordariomycetidae</taxon>
        <taxon>Sordariales</taxon>
        <taxon>Podosporaceae</taxon>
        <taxon>Podospora</taxon>
    </lineage>
</organism>
<dbReference type="SMART" id="SM00355">
    <property type="entry name" value="ZnF_C2H2"/>
    <property type="match status" value="4"/>
</dbReference>
<evidence type="ECO:0000313" key="7">
    <source>
        <dbReference type="Proteomes" id="UP001321760"/>
    </source>
</evidence>
<dbReference type="GO" id="GO:0008270">
    <property type="term" value="F:zinc ion binding"/>
    <property type="evidence" value="ECO:0007669"/>
    <property type="project" value="UniProtKB-KW"/>
</dbReference>
<dbReference type="Pfam" id="PF00096">
    <property type="entry name" value="zf-C2H2"/>
    <property type="match status" value="1"/>
</dbReference>
<keyword evidence="1" id="KW-0479">Metal-binding</keyword>
<dbReference type="Pfam" id="PF12171">
    <property type="entry name" value="zf-C2H2_jaz"/>
    <property type="match status" value="1"/>
</dbReference>
<evidence type="ECO:0000256" key="3">
    <source>
        <dbReference type="ARBA" id="ARBA00022833"/>
    </source>
</evidence>
<dbReference type="Pfam" id="PF13912">
    <property type="entry name" value="zf-C2H2_6"/>
    <property type="match status" value="1"/>
</dbReference>
<dbReference type="PROSITE" id="PS00028">
    <property type="entry name" value="ZINC_FINGER_C2H2_1"/>
    <property type="match status" value="1"/>
</dbReference>
<reference evidence="6" key="2">
    <citation type="submission" date="2023-05" db="EMBL/GenBank/DDBJ databases">
        <authorList>
            <consortium name="Lawrence Berkeley National Laboratory"/>
            <person name="Steindorff A."/>
            <person name="Hensen N."/>
            <person name="Bonometti L."/>
            <person name="Westerberg I."/>
            <person name="Brannstrom I.O."/>
            <person name="Guillou S."/>
            <person name="Cros-Aarteil S."/>
            <person name="Calhoun S."/>
            <person name="Haridas S."/>
            <person name="Kuo A."/>
            <person name="Mondo S."/>
            <person name="Pangilinan J."/>
            <person name="Riley R."/>
            <person name="Labutti K."/>
            <person name="Andreopoulos B."/>
            <person name="Lipzen A."/>
            <person name="Chen C."/>
            <person name="Yanf M."/>
            <person name="Daum C."/>
            <person name="Ng V."/>
            <person name="Clum A."/>
            <person name="Ohm R."/>
            <person name="Martin F."/>
            <person name="Silar P."/>
            <person name="Natvig D."/>
            <person name="Lalanne C."/>
            <person name="Gautier V."/>
            <person name="Ament-Velasquez S.L."/>
            <person name="Kruys A."/>
            <person name="Hutchinson M.I."/>
            <person name="Powell A.J."/>
            <person name="Barry K."/>
            <person name="Miller A.N."/>
            <person name="Grigoriev I.V."/>
            <person name="Debuchy R."/>
            <person name="Gladieux P."/>
            <person name="Thoren M.H."/>
            <person name="Johannesson H."/>
        </authorList>
    </citation>
    <scope>NUCLEOTIDE SEQUENCE</scope>
    <source>
        <strain evidence="6">PSN243</strain>
    </source>
</reference>
<feature type="domain" description="C2H2-type" evidence="5">
    <location>
        <begin position="32"/>
        <end position="61"/>
    </location>
</feature>